<keyword evidence="7" id="KW-0560">Oxidoreductase</keyword>
<dbReference type="Proteomes" id="UP000242188">
    <property type="component" value="Unassembled WGS sequence"/>
</dbReference>
<gene>
    <name evidence="7" type="ORF">KP79_PYT19456</name>
</gene>
<keyword evidence="5" id="KW-0349">Heme</keyword>
<feature type="signal peptide" evidence="6">
    <location>
        <begin position="1"/>
        <end position="21"/>
    </location>
</feature>
<dbReference type="Pfam" id="PF03098">
    <property type="entry name" value="An_peroxidase"/>
    <property type="match status" value="1"/>
</dbReference>
<keyword evidence="5" id="KW-0479">Metal-binding</keyword>
<accession>A0A210QL87</accession>
<evidence type="ECO:0000256" key="5">
    <source>
        <dbReference type="PIRSR" id="PIRSR619791-2"/>
    </source>
</evidence>
<evidence type="ECO:0000256" key="1">
    <source>
        <dbReference type="ARBA" id="ARBA00004613"/>
    </source>
</evidence>
<dbReference type="GO" id="GO:0020037">
    <property type="term" value="F:heme binding"/>
    <property type="evidence" value="ECO:0007669"/>
    <property type="project" value="InterPro"/>
</dbReference>
<dbReference type="OrthoDB" id="823504at2759"/>
<dbReference type="SUPFAM" id="SSF48113">
    <property type="entry name" value="Heme-dependent peroxidases"/>
    <property type="match status" value="1"/>
</dbReference>
<evidence type="ECO:0000313" key="8">
    <source>
        <dbReference type="Proteomes" id="UP000242188"/>
    </source>
</evidence>
<keyword evidence="5" id="KW-0408">Iron</keyword>
<evidence type="ECO:0000256" key="3">
    <source>
        <dbReference type="ARBA" id="ARBA00022729"/>
    </source>
</evidence>
<evidence type="ECO:0000313" key="7">
    <source>
        <dbReference type="EMBL" id="OWF49431.1"/>
    </source>
</evidence>
<dbReference type="InterPro" id="IPR010255">
    <property type="entry name" value="Haem_peroxidase_sf"/>
</dbReference>
<proteinExistence type="predicted"/>
<organism evidence="7 8">
    <name type="scientific">Mizuhopecten yessoensis</name>
    <name type="common">Japanese scallop</name>
    <name type="synonym">Patinopecten yessoensis</name>
    <dbReference type="NCBI Taxonomy" id="6573"/>
    <lineage>
        <taxon>Eukaryota</taxon>
        <taxon>Metazoa</taxon>
        <taxon>Spiralia</taxon>
        <taxon>Lophotrochozoa</taxon>
        <taxon>Mollusca</taxon>
        <taxon>Bivalvia</taxon>
        <taxon>Autobranchia</taxon>
        <taxon>Pteriomorphia</taxon>
        <taxon>Pectinida</taxon>
        <taxon>Pectinoidea</taxon>
        <taxon>Pectinidae</taxon>
        <taxon>Mizuhopecten</taxon>
    </lineage>
</organism>
<evidence type="ECO:0000256" key="6">
    <source>
        <dbReference type="SAM" id="SignalP"/>
    </source>
</evidence>
<sequence length="742" mass="83681">MLPSKAVVLLMCCLFLGNARSKLTSDVQRELEKILQELMDNEAAEEDPEISEDNDDIDITSRTSRKDTYEIAKAAIEEAKKQLEEEFLKRNEYYINGTDRLPGGETASSMAGLNDLQYGSEGEHEENRTLIALFATRILLDNNFNSSFERLLEDKNVTRAFSEEEGECDNNNEPISHLSCSDANKSEYRTINGSCNNIDNPLWGVTFTAQIRILQAEYDNELDSPRTTGVNGVPLPSARTVSTNVLRNASDIQTPNDPIRSVMAMAWGQFLDHDITETPMSHGRLDSNVGCCVLPEKKRNTRETQCFAIKIEPNDHHFTTDCMDLVRSLPTRENPCKPGVREQINAVTAFIDGSAVYGSEDKLAKRLRLKSGGAMRTVNANGSKVLPENDDSACVLNTPKKAHCLLAGDIRVNENPFLGSLHTAFVLYHNKLAERFATTNSSLTDEEIYQMTRKIIGAIIQHVTFSAWLPDVIGADAMKKYQLLSTQTDPYKRGTNPSIQNEFSTATLRHGHSMVITELLRLNDRFEVQNQSFPLENVFFKPDLLFEQVPQLVRWISTFPCKKTDPFMVEAVQDRLFNGLDLAALNIQRGREHGLPSYTKYRKLCNLSIPKDFDDLEDHIDLLKKKLETAYDHVDDIDLFAGAMSEKNSADDANIGNTFSCLLALQFKALKEGDRYWYERNGPEGFSPAQLENIQNVRLSKIFCEVFGLKDIQENIFRIPKITDLEPCSDLEGIDVNLWNLK</sequence>
<dbReference type="EMBL" id="NEDP02003109">
    <property type="protein sequence ID" value="OWF49431.1"/>
    <property type="molecule type" value="Genomic_DNA"/>
</dbReference>
<name>A0A210QL87_MIZYE</name>
<dbReference type="PROSITE" id="PS50292">
    <property type="entry name" value="PEROXIDASE_3"/>
    <property type="match status" value="1"/>
</dbReference>
<dbReference type="GO" id="GO:0046872">
    <property type="term" value="F:metal ion binding"/>
    <property type="evidence" value="ECO:0007669"/>
    <property type="project" value="UniProtKB-KW"/>
</dbReference>
<feature type="chain" id="PRO_5012735945" evidence="6">
    <location>
        <begin position="22"/>
        <end position="742"/>
    </location>
</feature>
<dbReference type="PANTHER" id="PTHR11475">
    <property type="entry name" value="OXIDASE/PEROXIDASE"/>
    <property type="match status" value="1"/>
</dbReference>
<keyword evidence="4" id="KW-0325">Glycoprotein</keyword>
<dbReference type="InterPro" id="IPR037120">
    <property type="entry name" value="Haem_peroxidase_sf_animal"/>
</dbReference>
<comment type="caution">
    <text evidence="7">The sequence shown here is derived from an EMBL/GenBank/DDBJ whole genome shotgun (WGS) entry which is preliminary data.</text>
</comment>
<dbReference type="GO" id="GO:0004601">
    <property type="term" value="F:peroxidase activity"/>
    <property type="evidence" value="ECO:0007669"/>
    <property type="project" value="UniProtKB-KW"/>
</dbReference>
<comment type="subcellular location">
    <subcellularLocation>
        <location evidence="1">Secreted</location>
    </subcellularLocation>
</comment>
<dbReference type="InterPro" id="IPR019791">
    <property type="entry name" value="Haem_peroxidase_animal"/>
</dbReference>
<dbReference type="Gene3D" id="1.10.640.10">
    <property type="entry name" value="Haem peroxidase domain superfamily, animal type"/>
    <property type="match status" value="1"/>
</dbReference>
<dbReference type="GO" id="GO:0005576">
    <property type="term" value="C:extracellular region"/>
    <property type="evidence" value="ECO:0007669"/>
    <property type="project" value="UniProtKB-SubCell"/>
</dbReference>
<feature type="binding site" description="axial binding residue" evidence="5">
    <location>
        <position position="512"/>
    </location>
    <ligand>
        <name>heme b</name>
        <dbReference type="ChEBI" id="CHEBI:60344"/>
    </ligand>
    <ligandPart>
        <name>Fe</name>
        <dbReference type="ChEBI" id="CHEBI:18248"/>
    </ligandPart>
</feature>
<dbReference type="PANTHER" id="PTHR11475:SF4">
    <property type="entry name" value="CHORION PEROXIDASE"/>
    <property type="match status" value="1"/>
</dbReference>
<evidence type="ECO:0000256" key="4">
    <source>
        <dbReference type="ARBA" id="ARBA00023180"/>
    </source>
</evidence>
<dbReference type="FunFam" id="1.10.640.10:FF:000003">
    <property type="entry name" value="chorion peroxidase"/>
    <property type="match status" value="1"/>
</dbReference>
<evidence type="ECO:0000256" key="2">
    <source>
        <dbReference type="ARBA" id="ARBA00022525"/>
    </source>
</evidence>
<protein>
    <submittedName>
        <fullName evidence="7">Myeloperoxidase</fullName>
    </submittedName>
</protein>
<dbReference type="GO" id="GO:0006979">
    <property type="term" value="P:response to oxidative stress"/>
    <property type="evidence" value="ECO:0007669"/>
    <property type="project" value="InterPro"/>
</dbReference>
<reference evidence="7 8" key="1">
    <citation type="journal article" date="2017" name="Nat. Ecol. Evol.">
        <title>Scallop genome provides insights into evolution of bilaterian karyotype and development.</title>
        <authorList>
            <person name="Wang S."/>
            <person name="Zhang J."/>
            <person name="Jiao W."/>
            <person name="Li J."/>
            <person name="Xun X."/>
            <person name="Sun Y."/>
            <person name="Guo X."/>
            <person name="Huan P."/>
            <person name="Dong B."/>
            <person name="Zhang L."/>
            <person name="Hu X."/>
            <person name="Sun X."/>
            <person name="Wang J."/>
            <person name="Zhao C."/>
            <person name="Wang Y."/>
            <person name="Wang D."/>
            <person name="Huang X."/>
            <person name="Wang R."/>
            <person name="Lv J."/>
            <person name="Li Y."/>
            <person name="Zhang Z."/>
            <person name="Liu B."/>
            <person name="Lu W."/>
            <person name="Hui Y."/>
            <person name="Liang J."/>
            <person name="Zhou Z."/>
            <person name="Hou R."/>
            <person name="Li X."/>
            <person name="Liu Y."/>
            <person name="Li H."/>
            <person name="Ning X."/>
            <person name="Lin Y."/>
            <person name="Zhao L."/>
            <person name="Xing Q."/>
            <person name="Dou J."/>
            <person name="Li Y."/>
            <person name="Mao J."/>
            <person name="Guo H."/>
            <person name="Dou H."/>
            <person name="Li T."/>
            <person name="Mu C."/>
            <person name="Jiang W."/>
            <person name="Fu Q."/>
            <person name="Fu X."/>
            <person name="Miao Y."/>
            <person name="Liu J."/>
            <person name="Yu Q."/>
            <person name="Li R."/>
            <person name="Liao H."/>
            <person name="Li X."/>
            <person name="Kong Y."/>
            <person name="Jiang Z."/>
            <person name="Chourrout D."/>
            <person name="Li R."/>
            <person name="Bao Z."/>
        </authorList>
    </citation>
    <scope>NUCLEOTIDE SEQUENCE [LARGE SCALE GENOMIC DNA]</scope>
    <source>
        <strain evidence="7 8">PY_sf001</strain>
    </source>
</reference>
<keyword evidence="3 6" id="KW-0732">Signal</keyword>
<dbReference type="CDD" id="cd09823">
    <property type="entry name" value="peroxinectin_like"/>
    <property type="match status" value="1"/>
</dbReference>
<keyword evidence="7" id="KW-0575">Peroxidase</keyword>
<keyword evidence="2" id="KW-0964">Secreted</keyword>
<keyword evidence="8" id="KW-1185">Reference proteome</keyword>
<dbReference type="AlphaFoldDB" id="A0A210QL87"/>
<dbReference type="PRINTS" id="PR00457">
    <property type="entry name" value="ANPEROXIDASE"/>
</dbReference>